<evidence type="ECO:0008006" key="5">
    <source>
        <dbReference type="Google" id="ProtNLM"/>
    </source>
</evidence>
<evidence type="ECO:0000256" key="2">
    <source>
        <dbReference type="SAM" id="Phobius"/>
    </source>
</evidence>
<sequence>MGGGSSSSNTTTNNTTNTSGSVGVQGDNAGTIISGVSGSTINTTVTDHGAVAGAMEAVNNALEAMANSQESALETVTSTNNNLKDLAMQGAANNKETLNFASTMTSDVLAKMESALTGGQSSQTNALVKVMIVLAVVGGMVFTMKAYKGK</sequence>
<reference evidence="3 4" key="1">
    <citation type="submission" date="2016-08" db="EMBL/GenBank/DDBJ databases">
        <title>Genome sequencing of Vibrio scophthalmi strain FP3289, an isolated from Paralichthys olivaceus.</title>
        <authorList>
            <person name="Han H.-J."/>
        </authorList>
    </citation>
    <scope>NUCLEOTIDE SEQUENCE [LARGE SCALE GENOMIC DNA]</scope>
    <source>
        <strain evidence="3 4">FP3289</strain>
    </source>
</reference>
<protein>
    <recommendedName>
        <fullName evidence="5">Chemotaxis protein</fullName>
    </recommendedName>
</protein>
<dbReference type="RefSeq" id="WP_006711763.1">
    <property type="nucleotide sequence ID" value="NZ_MDCJ01000002.1"/>
</dbReference>
<dbReference type="PATRIC" id="fig|45658.8.peg.403"/>
<comment type="caution">
    <text evidence="3">The sequence shown here is derived from an EMBL/GenBank/DDBJ whole genome shotgun (WGS) entry which is preliminary data.</text>
</comment>
<accession>A0A1E3WK67</accession>
<evidence type="ECO:0000313" key="3">
    <source>
        <dbReference type="EMBL" id="ODS10161.1"/>
    </source>
</evidence>
<gene>
    <name evidence="3" type="ORF">VSF3289_00416</name>
</gene>
<dbReference type="EMBL" id="MDCJ01000002">
    <property type="protein sequence ID" value="ODS10161.1"/>
    <property type="molecule type" value="Genomic_DNA"/>
</dbReference>
<feature type="compositionally biased region" description="Low complexity" evidence="1">
    <location>
        <begin position="1"/>
        <end position="21"/>
    </location>
</feature>
<dbReference type="Proteomes" id="UP000095131">
    <property type="component" value="Unassembled WGS sequence"/>
</dbReference>
<evidence type="ECO:0000256" key="1">
    <source>
        <dbReference type="SAM" id="MobiDB-lite"/>
    </source>
</evidence>
<keyword evidence="2" id="KW-1133">Transmembrane helix</keyword>
<dbReference type="OrthoDB" id="6107847at2"/>
<proteinExistence type="predicted"/>
<dbReference type="AlphaFoldDB" id="A0A1E3WK67"/>
<name>A0A1E3WK67_9VIBR</name>
<organism evidence="3 4">
    <name type="scientific">Vibrio scophthalmi</name>
    <dbReference type="NCBI Taxonomy" id="45658"/>
    <lineage>
        <taxon>Bacteria</taxon>
        <taxon>Pseudomonadati</taxon>
        <taxon>Pseudomonadota</taxon>
        <taxon>Gammaproteobacteria</taxon>
        <taxon>Vibrionales</taxon>
        <taxon>Vibrionaceae</taxon>
        <taxon>Vibrio</taxon>
    </lineage>
</organism>
<keyword evidence="2" id="KW-0472">Membrane</keyword>
<keyword evidence="2" id="KW-0812">Transmembrane</keyword>
<feature type="region of interest" description="Disordered" evidence="1">
    <location>
        <begin position="1"/>
        <end position="26"/>
    </location>
</feature>
<feature type="transmembrane region" description="Helical" evidence="2">
    <location>
        <begin position="126"/>
        <end position="147"/>
    </location>
</feature>
<evidence type="ECO:0000313" key="4">
    <source>
        <dbReference type="Proteomes" id="UP000095131"/>
    </source>
</evidence>